<evidence type="ECO:0000313" key="1">
    <source>
        <dbReference type="EMBL" id="GGB08517.1"/>
    </source>
</evidence>
<dbReference type="AlphaFoldDB" id="A0A8J2UEW6"/>
<gene>
    <name evidence="1" type="ORF">GCM10011511_34990</name>
</gene>
<accession>A0A8J2UEW6</accession>
<dbReference type="Proteomes" id="UP000607559">
    <property type="component" value="Unassembled WGS sequence"/>
</dbReference>
<dbReference type="InterPro" id="IPR011330">
    <property type="entry name" value="Glyco_hydro/deAcase_b/a-brl"/>
</dbReference>
<proteinExistence type="predicted"/>
<dbReference type="EMBL" id="BMJC01000004">
    <property type="protein sequence ID" value="GGB08517.1"/>
    <property type="molecule type" value="Genomic_DNA"/>
</dbReference>
<protein>
    <recommendedName>
        <fullName evidence="3">NodB homology domain-containing protein</fullName>
    </recommendedName>
</protein>
<dbReference type="SUPFAM" id="SSF88713">
    <property type="entry name" value="Glycoside hydrolase/deacetylase"/>
    <property type="match status" value="1"/>
</dbReference>
<dbReference type="GO" id="GO:0005975">
    <property type="term" value="P:carbohydrate metabolic process"/>
    <property type="evidence" value="ECO:0007669"/>
    <property type="project" value="InterPro"/>
</dbReference>
<sequence length="341" mass="39838">MKLVLFTFDYELFLGERSGTPAHCILSPTDKLLGLFGRFGFKAIFFVDTTYLLRLEEVAARHPAAAADLEAIRDQLKTMVRQGHYIFPHLHPHWLDAVYLPESNEWSLKDTRYYALSSISAEQRQRLFDHSVQTLGRLAASVLPDYRLDAYRAGGWSIQPFEDFRPLFLRHGIVHEWSVIPGKYLYSDAHSFDFRHVPAIPVYRFDKDVCREDEQGPFREWTISCLPMTRRQRWLDFKFSGLLHRMGKITPLPGTTVSSTISKEGDALAPNGLVRLPASFERLNPYRLRKFRKAMRRISYYQFISHPKMLTPYDFKLVERLFRTLKKDKAVETDFRQGLQP</sequence>
<comment type="caution">
    <text evidence="1">The sequence shown here is derived from an EMBL/GenBank/DDBJ whole genome shotgun (WGS) entry which is preliminary data.</text>
</comment>
<keyword evidence="2" id="KW-1185">Reference proteome</keyword>
<name>A0A8J2UEW6_9BACT</name>
<dbReference type="Gene3D" id="3.20.20.370">
    <property type="entry name" value="Glycoside hydrolase/deacetylase"/>
    <property type="match status" value="1"/>
</dbReference>
<reference evidence="1" key="2">
    <citation type="submission" date="2020-09" db="EMBL/GenBank/DDBJ databases">
        <authorList>
            <person name="Sun Q."/>
            <person name="Zhou Y."/>
        </authorList>
    </citation>
    <scope>NUCLEOTIDE SEQUENCE</scope>
    <source>
        <strain evidence="1">CGMCC 1.15448</strain>
    </source>
</reference>
<reference evidence="1" key="1">
    <citation type="journal article" date="2014" name="Int. J. Syst. Evol. Microbiol.">
        <title>Complete genome sequence of Corynebacterium casei LMG S-19264T (=DSM 44701T), isolated from a smear-ripened cheese.</title>
        <authorList>
            <consortium name="US DOE Joint Genome Institute (JGI-PGF)"/>
            <person name="Walter F."/>
            <person name="Albersmeier A."/>
            <person name="Kalinowski J."/>
            <person name="Ruckert C."/>
        </authorList>
    </citation>
    <scope>NUCLEOTIDE SEQUENCE</scope>
    <source>
        <strain evidence="1">CGMCC 1.15448</strain>
    </source>
</reference>
<dbReference type="RefSeq" id="WP_188934046.1">
    <property type="nucleotide sequence ID" value="NZ_BMJC01000004.1"/>
</dbReference>
<organism evidence="1 2">
    <name type="scientific">Puia dinghuensis</name>
    <dbReference type="NCBI Taxonomy" id="1792502"/>
    <lineage>
        <taxon>Bacteria</taxon>
        <taxon>Pseudomonadati</taxon>
        <taxon>Bacteroidota</taxon>
        <taxon>Chitinophagia</taxon>
        <taxon>Chitinophagales</taxon>
        <taxon>Chitinophagaceae</taxon>
        <taxon>Puia</taxon>
    </lineage>
</organism>
<evidence type="ECO:0000313" key="2">
    <source>
        <dbReference type="Proteomes" id="UP000607559"/>
    </source>
</evidence>
<evidence type="ECO:0008006" key="3">
    <source>
        <dbReference type="Google" id="ProtNLM"/>
    </source>
</evidence>